<feature type="binding site" evidence="17">
    <location>
        <position position="214"/>
    </location>
    <ligand>
        <name>substrate</name>
    </ligand>
</feature>
<evidence type="ECO:0000256" key="5">
    <source>
        <dbReference type="ARBA" id="ARBA00007417"/>
    </source>
</evidence>
<dbReference type="PROSITE" id="PS51747">
    <property type="entry name" value="CYT_DCMP_DEAMINASES_2"/>
    <property type="match status" value="1"/>
</dbReference>
<proteinExistence type="inferred from homology"/>
<comment type="caution">
    <text evidence="20">The sequence shown here is derived from an EMBL/GenBank/DDBJ whole genome shotgun (WGS) entry which is preliminary data.</text>
</comment>
<evidence type="ECO:0000259" key="19">
    <source>
        <dbReference type="PROSITE" id="PS51747"/>
    </source>
</evidence>
<evidence type="ECO:0000313" key="20">
    <source>
        <dbReference type="EMBL" id="RKL67653.1"/>
    </source>
</evidence>
<accession>A0A3A9KDD9</accession>
<dbReference type="InterPro" id="IPR004794">
    <property type="entry name" value="Eubact_RibD"/>
</dbReference>
<evidence type="ECO:0000256" key="3">
    <source>
        <dbReference type="ARBA" id="ARBA00004910"/>
    </source>
</evidence>
<dbReference type="InterPro" id="IPR016193">
    <property type="entry name" value="Cytidine_deaminase-like"/>
</dbReference>
<feature type="binding site" evidence="17">
    <location>
        <position position="161"/>
    </location>
    <ligand>
        <name>NADP(+)</name>
        <dbReference type="ChEBI" id="CHEBI:58349"/>
    </ligand>
</feature>
<reference evidence="20 21" key="1">
    <citation type="submission" date="2017-10" db="EMBL/GenBank/DDBJ databases">
        <title>Bacillus sp. nov., a halophilic bacterium isolated from a Keqin Lake.</title>
        <authorList>
            <person name="Wang H."/>
        </authorList>
    </citation>
    <scope>NUCLEOTIDE SEQUENCE [LARGE SCALE GENOMIC DNA]</scope>
    <source>
        <strain evidence="20 21">KCTC 13187</strain>
    </source>
</reference>
<keyword evidence="9 15" id="KW-0862">Zinc</keyword>
<comment type="pathway">
    <text evidence="2 15">Cofactor biosynthesis; riboflavin biosynthesis; 5-amino-6-(D-ribitylamino)uracil from GTP: step 2/4.</text>
</comment>
<dbReference type="Pfam" id="PF01872">
    <property type="entry name" value="RibD_C"/>
    <property type="match status" value="1"/>
</dbReference>
<evidence type="ECO:0000256" key="13">
    <source>
        <dbReference type="ARBA" id="ARBA00049861"/>
    </source>
</evidence>
<organism evidence="20 21">
    <name type="scientific">Salipaludibacillus neizhouensis</name>
    <dbReference type="NCBI Taxonomy" id="885475"/>
    <lineage>
        <taxon>Bacteria</taxon>
        <taxon>Bacillati</taxon>
        <taxon>Bacillota</taxon>
        <taxon>Bacilli</taxon>
        <taxon>Bacillales</taxon>
        <taxon>Bacillaceae</taxon>
    </lineage>
</organism>
<dbReference type="UniPathway" id="UPA00275">
    <property type="reaction ID" value="UER00401"/>
</dbReference>
<gene>
    <name evidence="20" type="primary">ribD</name>
    <name evidence="20" type="ORF">CR203_09895</name>
</gene>
<dbReference type="InterPro" id="IPR002734">
    <property type="entry name" value="RibDG_C"/>
</dbReference>
<comment type="pathway">
    <text evidence="3 15">Cofactor biosynthesis; riboflavin biosynthesis; 5-amino-6-(D-ribitylamino)uracil from GTP: step 3/4.</text>
</comment>
<dbReference type="EMBL" id="PDOE01000003">
    <property type="protein sequence ID" value="RKL67653.1"/>
    <property type="molecule type" value="Genomic_DNA"/>
</dbReference>
<feature type="binding site" evidence="17">
    <location>
        <position position="191"/>
    </location>
    <ligand>
        <name>substrate</name>
    </ligand>
</feature>
<dbReference type="PANTHER" id="PTHR38011:SF7">
    <property type="entry name" value="2,5-DIAMINO-6-RIBOSYLAMINO-4(3H)-PYRIMIDINONE 5'-PHOSPHATE REDUCTASE"/>
    <property type="match status" value="1"/>
</dbReference>
<dbReference type="GO" id="GO:0050661">
    <property type="term" value="F:NADP binding"/>
    <property type="evidence" value="ECO:0007669"/>
    <property type="project" value="InterPro"/>
</dbReference>
<evidence type="ECO:0000256" key="7">
    <source>
        <dbReference type="ARBA" id="ARBA00022723"/>
    </source>
</evidence>
<dbReference type="SUPFAM" id="SSF53597">
    <property type="entry name" value="Dihydrofolate reductase-like"/>
    <property type="match status" value="1"/>
</dbReference>
<sequence length="369" mass="40353">MNRKGRLHLENQYMKLAIDLAKQTVGQTSPNPVVGAVIVKNHEIIGMGAHLKAGEPHAERHALEMAKRNAVGATMYVTLEPCSHHGRTPPCADAVIASGISKVVIASMDPNPKVAGNGIEKLRQAKIEVEVGVMKEEADQLNRVFFHYIRTGTPYVTLKTASSIDGKIATTSGESKWITGEAARLDVHELRYEHDAILVGVETVLKDDPLLTTRLNDGGKSPIRIVLDRQLRIPVQAKMLHDNEAKTWIMTTNRASLDKITQIENKNVKVFVLKNESLAIKELLQVIGKEQVTSLLVEGGGTVNDSFLRAGKFQRLVKYLAPVIIGGASAASSFSGEGIQLLKDAPRLALLSIDKLGQDLKLIYEKKEE</sequence>
<dbReference type="InterPro" id="IPR050765">
    <property type="entry name" value="Riboflavin_Biosynth_HTPR"/>
</dbReference>
<evidence type="ECO:0000256" key="9">
    <source>
        <dbReference type="ARBA" id="ARBA00022833"/>
    </source>
</evidence>
<dbReference type="NCBIfam" id="TIGR00227">
    <property type="entry name" value="ribD_Cterm"/>
    <property type="match status" value="1"/>
</dbReference>
<evidence type="ECO:0000256" key="18">
    <source>
        <dbReference type="PIRSR" id="PIRSR006769-3"/>
    </source>
</evidence>
<feature type="binding site" evidence="17">
    <location>
        <begin position="300"/>
        <end position="306"/>
    </location>
    <ligand>
        <name>NADP(+)</name>
        <dbReference type="ChEBI" id="CHEBI:58349"/>
    </ligand>
</feature>
<feature type="binding site" evidence="17">
    <location>
        <position position="298"/>
    </location>
    <ligand>
        <name>substrate</name>
    </ligand>
</feature>
<evidence type="ECO:0000256" key="6">
    <source>
        <dbReference type="ARBA" id="ARBA00022619"/>
    </source>
</evidence>
<dbReference type="GO" id="GO:0008835">
    <property type="term" value="F:diaminohydroxyphosphoribosylaminopyrimidine deaminase activity"/>
    <property type="evidence" value="ECO:0007669"/>
    <property type="project" value="UniProtKB-EC"/>
</dbReference>
<feature type="binding site" evidence="17">
    <location>
        <position position="211"/>
    </location>
    <ligand>
        <name>substrate</name>
    </ligand>
</feature>
<dbReference type="PIRSF" id="PIRSF006769">
    <property type="entry name" value="RibD"/>
    <property type="match status" value="1"/>
</dbReference>
<evidence type="ECO:0000256" key="12">
    <source>
        <dbReference type="ARBA" id="ARBA00023268"/>
    </source>
</evidence>
<dbReference type="FunFam" id="3.40.140.10:FF:000025">
    <property type="entry name" value="Riboflavin biosynthesis protein RibD"/>
    <property type="match status" value="1"/>
</dbReference>
<feature type="binding site" evidence="17">
    <location>
        <position position="177"/>
    </location>
    <ligand>
        <name>NADP(+)</name>
        <dbReference type="ChEBI" id="CHEBI:58349"/>
    </ligand>
</feature>
<dbReference type="GO" id="GO:0008703">
    <property type="term" value="F:5-amino-6-(5-phosphoribosylamino)uracil reductase activity"/>
    <property type="evidence" value="ECO:0007669"/>
    <property type="project" value="UniProtKB-EC"/>
</dbReference>
<feature type="binding site" evidence="17">
    <location>
        <position position="175"/>
    </location>
    <ligand>
        <name>substrate</name>
    </ligand>
</feature>
<dbReference type="PROSITE" id="PS00903">
    <property type="entry name" value="CYT_DCMP_DEAMINASES_1"/>
    <property type="match status" value="1"/>
</dbReference>
<feature type="binding site" evidence="18">
    <location>
        <position position="82"/>
    </location>
    <ligand>
        <name>Zn(2+)</name>
        <dbReference type="ChEBI" id="CHEBI:29105"/>
        <note>catalytic</note>
    </ligand>
</feature>
<evidence type="ECO:0000256" key="4">
    <source>
        <dbReference type="ARBA" id="ARBA00005259"/>
    </source>
</evidence>
<comment type="catalytic activity">
    <reaction evidence="13 15">
        <text>5-amino-6-(5-phospho-D-ribitylamino)uracil + NADP(+) = 5-amino-6-(5-phospho-D-ribosylamino)uracil + NADPH + H(+)</text>
        <dbReference type="Rhea" id="RHEA:17845"/>
        <dbReference type="ChEBI" id="CHEBI:15378"/>
        <dbReference type="ChEBI" id="CHEBI:57783"/>
        <dbReference type="ChEBI" id="CHEBI:58349"/>
        <dbReference type="ChEBI" id="CHEBI:58421"/>
        <dbReference type="ChEBI" id="CHEBI:58453"/>
        <dbReference type="EC" id="1.1.1.193"/>
    </reaction>
</comment>
<protein>
    <recommendedName>
        <fullName evidence="15">Riboflavin biosynthesis protein RibD</fullName>
    </recommendedName>
    <domain>
        <recommendedName>
            <fullName evidence="15">Diaminohydroxyphosphoribosylaminopyrimidine deaminase</fullName>
            <shortName evidence="15">DRAP deaminase</shortName>
            <ecNumber evidence="15">3.5.4.26</ecNumber>
        </recommendedName>
        <alternativeName>
            <fullName evidence="15">Riboflavin-specific deaminase</fullName>
        </alternativeName>
    </domain>
    <domain>
        <recommendedName>
            <fullName evidence="15">5-amino-6-(5-phosphoribosylamino)uracil reductase</fullName>
            <ecNumber evidence="15">1.1.1.193</ecNumber>
        </recommendedName>
        <alternativeName>
            <fullName evidence="15">HTP reductase</fullName>
        </alternativeName>
    </domain>
</protein>
<comment type="similarity">
    <text evidence="4 15">In the N-terminal section; belongs to the cytidine and deoxycytidylate deaminase family.</text>
</comment>
<dbReference type="EC" id="1.1.1.193" evidence="15"/>
<evidence type="ECO:0000256" key="11">
    <source>
        <dbReference type="ARBA" id="ARBA00023002"/>
    </source>
</evidence>
<dbReference type="InterPro" id="IPR016192">
    <property type="entry name" value="APOBEC/CMP_deaminase_Zn-bd"/>
</dbReference>
<dbReference type="RefSeq" id="WP_110935184.1">
    <property type="nucleotide sequence ID" value="NZ_PDOE01000003.1"/>
</dbReference>
<dbReference type="InterPro" id="IPR002125">
    <property type="entry name" value="CMP_dCMP_dom"/>
</dbReference>
<feature type="active site" description="Proton donor" evidence="16">
    <location>
        <position position="59"/>
    </location>
</feature>
<evidence type="ECO:0000256" key="15">
    <source>
        <dbReference type="PIRNR" id="PIRNR006769"/>
    </source>
</evidence>
<keyword evidence="12" id="KW-0511">Multifunctional enzyme</keyword>
<evidence type="ECO:0000256" key="1">
    <source>
        <dbReference type="ARBA" id="ARBA00002151"/>
    </source>
</evidence>
<dbReference type="Proteomes" id="UP000281498">
    <property type="component" value="Unassembled WGS sequence"/>
</dbReference>
<evidence type="ECO:0000256" key="14">
    <source>
        <dbReference type="ARBA" id="ARBA00049886"/>
    </source>
</evidence>
<feature type="domain" description="CMP/dCMP-type deaminase" evidence="19">
    <location>
        <begin position="8"/>
        <end position="130"/>
    </location>
</feature>
<name>A0A3A9KDD9_9BACI</name>
<keyword evidence="6 15" id="KW-0686">Riboflavin biosynthesis</keyword>
<keyword evidence="8 15" id="KW-0378">Hydrolase</keyword>
<dbReference type="Gene3D" id="3.40.140.10">
    <property type="entry name" value="Cytidine Deaminase, domain 2"/>
    <property type="match status" value="1"/>
</dbReference>
<dbReference type="InterPro" id="IPR024072">
    <property type="entry name" value="DHFR-like_dom_sf"/>
</dbReference>
<dbReference type="PANTHER" id="PTHR38011">
    <property type="entry name" value="DIHYDROFOLATE REDUCTASE FAMILY PROTEIN (AFU_ORTHOLOGUE AFUA_8G06820)"/>
    <property type="match status" value="1"/>
</dbReference>
<dbReference type="OrthoDB" id="9800865at2"/>
<keyword evidence="10 15" id="KW-0521">NADP</keyword>
<keyword evidence="7 15" id="KW-0479">Metal-binding</keyword>
<dbReference type="EC" id="3.5.4.26" evidence="15"/>
<comment type="similarity">
    <text evidence="5 15">In the C-terminal section; belongs to the HTP reductase family.</text>
</comment>
<evidence type="ECO:0000256" key="2">
    <source>
        <dbReference type="ARBA" id="ARBA00004882"/>
    </source>
</evidence>
<feature type="binding site" evidence="18">
    <location>
        <position position="91"/>
    </location>
    <ligand>
        <name>Zn(2+)</name>
        <dbReference type="ChEBI" id="CHEBI:29105"/>
        <note>catalytic</note>
    </ligand>
</feature>
<keyword evidence="11 15" id="KW-0560">Oxidoreductase</keyword>
<comment type="function">
    <text evidence="1 15">Converts 2,5-diamino-6-(ribosylamino)-4(3h)-pyrimidinone 5'-phosphate into 5-amino-6-(ribosylamino)-2,4(1h,3h)-pyrimidinedione 5'-phosphate.</text>
</comment>
<comment type="cofactor">
    <cofactor evidence="15 18">
        <name>Zn(2+)</name>
        <dbReference type="ChEBI" id="CHEBI:29105"/>
    </cofactor>
    <text evidence="15 18">Binds 1 zinc ion.</text>
</comment>
<feature type="binding site" evidence="17">
    <location>
        <position position="203"/>
    </location>
    <ligand>
        <name>substrate</name>
    </ligand>
</feature>
<keyword evidence="21" id="KW-1185">Reference proteome</keyword>
<dbReference type="Gene3D" id="3.40.430.10">
    <property type="entry name" value="Dihydrofolate Reductase, subunit A"/>
    <property type="match status" value="1"/>
</dbReference>
<evidence type="ECO:0000256" key="8">
    <source>
        <dbReference type="ARBA" id="ARBA00022801"/>
    </source>
</evidence>
<dbReference type="InterPro" id="IPR011549">
    <property type="entry name" value="RibD_C"/>
</dbReference>
<dbReference type="CDD" id="cd01284">
    <property type="entry name" value="Riboflavin_deaminase-reductase"/>
    <property type="match status" value="1"/>
</dbReference>
<comment type="catalytic activity">
    <reaction evidence="14 15">
        <text>2,5-diamino-6-hydroxy-4-(5-phosphoribosylamino)-pyrimidine + H2O + H(+) = 5-amino-6-(5-phospho-D-ribosylamino)uracil + NH4(+)</text>
        <dbReference type="Rhea" id="RHEA:21868"/>
        <dbReference type="ChEBI" id="CHEBI:15377"/>
        <dbReference type="ChEBI" id="CHEBI:15378"/>
        <dbReference type="ChEBI" id="CHEBI:28938"/>
        <dbReference type="ChEBI" id="CHEBI:58453"/>
        <dbReference type="ChEBI" id="CHEBI:58614"/>
        <dbReference type="EC" id="3.5.4.26"/>
    </reaction>
</comment>
<evidence type="ECO:0000256" key="16">
    <source>
        <dbReference type="PIRSR" id="PIRSR006769-1"/>
    </source>
</evidence>
<dbReference type="Pfam" id="PF00383">
    <property type="entry name" value="dCMP_cyt_deam_1"/>
    <property type="match status" value="1"/>
</dbReference>
<evidence type="ECO:0000256" key="17">
    <source>
        <dbReference type="PIRSR" id="PIRSR006769-2"/>
    </source>
</evidence>
<dbReference type="GO" id="GO:0009231">
    <property type="term" value="P:riboflavin biosynthetic process"/>
    <property type="evidence" value="ECO:0007669"/>
    <property type="project" value="UniProtKB-UniPathway"/>
</dbReference>
<dbReference type="GO" id="GO:0008270">
    <property type="term" value="F:zinc ion binding"/>
    <property type="evidence" value="ECO:0007669"/>
    <property type="project" value="InterPro"/>
</dbReference>
<evidence type="ECO:0000256" key="10">
    <source>
        <dbReference type="ARBA" id="ARBA00022857"/>
    </source>
</evidence>
<dbReference type="NCBIfam" id="TIGR00326">
    <property type="entry name" value="eubact_ribD"/>
    <property type="match status" value="1"/>
</dbReference>
<feature type="binding site" evidence="18">
    <location>
        <position position="57"/>
    </location>
    <ligand>
        <name>Zn(2+)</name>
        <dbReference type="ChEBI" id="CHEBI:29105"/>
        <note>catalytic</note>
    </ligand>
</feature>
<feature type="binding site" evidence="17">
    <location>
        <position position="207"/>
    </location>
    <ligand>
        <name>NADP(+)</name>
        <dbReference type="ChEBI" id="CHEBI:58349"/>
    </ligand>
</feature>
<dbReference type="SUPFAM" id="SSF53927">
    <property type="entry name" value="Cytidine deaminase-like"/>
    <property type="match status" value="1"/>
</dbReference>
<dbReference type="AlphaFoldDB" id="A0A3A9KDD9"/>
<evidence type="ECO:0000313" key="21">
    <source>
        <dbReference type="Proteomes" id="UP000281498"/>
    </source>
</evidence>